<feature type="transmembrane region" description="Helical" evidence="1">
    <location>
        <begin position="134"/>
        <end position="155"/>
    </location>
</feature>
<dbReference type="Proteomes" id="UP000245872">
    <property type="component" value="Chromosome"/>
</dbReference>
<dbReference type="OrthoDB" id="990766at2"/>
<dbReference type="PROSITE" id="PS51257">
    <property type="entry name" value="PROKAR_LIPOPROTEIN"/>
    <property type="match status" value="1"/>
</dbReference>
<evidence type="ECO:0000313" key="4">
    <source>
        <dbReference type="Proteomes" id="UP000245872"/>
    </source>
</evidence>
<feature type="transmembrane region" description="Helical" evidence="1">
    <location>
        <begin position="45"/>
        <end position="65"/>
    </location>
</feature>
<dbReference type="KEGG" id="cher:DK880_00353"/>
<sequence>MERIKKERYTLLAFALFPCMVWGVMTLGCIMIYDLNYPEFVSNHIYHITYLLRALVYLSLCSNLYKRWSPGFYDAHKKIYLRYSLLAIIAIVCGFFVKTRFWNYILDGCFVSPFIEEVIARFILYKARKHNWKLYAVVTVISSLAFSLMHIAYNASLHFNANIRTELGAHFVFGCILCSIFWFFPRLSLLISIHSISNLWGILATKLGYPW</sequence>
<keyword evidence="1" id="KW-0472">Membrane</keyword>
<feature type="transmembrane region" description="Helical" evidence="1">
    <location>
        <begin position="12"/>
        <end position="33"/>
    </location>
</feature>
<accession>A0A2Z3L8B9</accession>
<protein>
    <recommendedName>
        <fullName evidence="2">CAAX prenyl protease 2/Lysostaphin resistance protein A-like domain-containing protein</fullName>
    </recommendedName>
</protein>
<keyword evidence="1" id="KW-0812">Transmembrane</keyword>
<dbReference type="EMBL" id="CP029619">
    <property type="protein sequence ID" value="AWN81681.1"/>
    <property type="molecule type" value="Genomic_DNA"/>
</dbReference>
<evidence type="ECO:0000256" key="1">
    <source>
        <dbReference type="SAM" id="Phobius"/>
    </source>
</evidence>
<keyword evidence="4" id="KW-1185">Reference proteome</keyword>
<evidence type="ECO:0000259" key="2">
    <source>
        <dbReference type="Pfam" id="PF02517"/>
    </source>
</evidence>
<organism evidence="3 4">
    <name type="scientific">Candidatus Cardinium hertigii</name>
    <dbReference type="NCBI Taxonomy" id="247481"/>
    <lineage>
        <taxon>Bacteria</taxon>
        <taxon>Pseudomonadati</taxon>
        <taxon>Bacteroidota</taxon>
        <taxon>Cytophagia</taxon>
        <taxon>Cytophagales</taxon>
        <taxon>Amoebophilaceae</taxon>
        <taxon>Candidatus Cardinium</taxon>
    </lineage>
</organism>
<gene>
    <name evidence="3" type="ORF">DK880_00353</name>
</gene>
<dbReference type="InterPro" id="IPR003675">
    <property type="entry name" value="Rce1/LyrA-like_dom"/>
</dbReference>
<dbReference type="GO" id="GO:0080120">
    <property type="term" value="P:CAAX-box protein maturation"/>
    <property type="evidence" value="ECO:0007669"/>
    <property type="project" value="UniProtKB-ARBA"/>
</dbReference>
<dbReference type="Pfam" id="PF02517">
    <property type="entry name" value="Rce1-like"/>
    <property type="match status" value="1"/>
</dbReference>
<evidence type="ECO:0000313" key="3">
    <source>
        <dbReference type="EMBL" id="AWN81681.1"/>
    </source>
</evidence>
<proteinExistence type="predicted"/>
<name>A0A2Z3L8B9_9BACT</name>
<dbReference type="AlphaFoldDB" id="A0A2Z3L8B9"/>
<feature type="transmembrane region" description="Helical" evidence="1">
    <location>
        <begin position="167"/>
        <end position="184"/>
    </location>
</feature>
<feature type="transmembrane region" description="Helical" evidence="1">
    <location>
        <begin position="103"/>
        <end position="122"/>
    </location>
</feature>
<dbReference type="RefSeq" id="WP_109997120.1">
    <property type="nucleotide sequence ID" value="NZ_CP029619.1"/>
</dbReference>
<keyword evidence="1" id="KW-1133">Transmembrane helix</keyword>
<reference evidence="3 4" key="1">
    <citation type="submission" date="2018-05" db="EMBL/GenBank/DDBJ databases">
        <title>Candidatus Cardinium hertigii Genome Assembly.</title>
        <authorList>
            <person name="Showmaker K.C."/>
            <person name="Walden K.O."/>
            <person name="Fields C.J."/>
            <person name="Lambert K.N."/>
            <person name="Hudson M.E."/>
        </authorList>
    </citation>
    <scope>NUCLEOTIDE SEQUENCE [LARGE SCALE GENOMIC DNA]</scope>
    <source>
        <strain evidence="4">cHgTN10</strain>
    </source>
</reference>
<dbReference type="GO" id="GO:0004175">
    <property type="term" value="F:endopeptidase activity"/>
    <property type="evidence" value="ECO:0007669"/>
    <property type="project" value="UniProtKB-ARBA"/>
</dbReference>
<feature type="domain" description="CAAX prenyl protease 2/Lysostaphin resistance protein A-like" evidence="2">
    <location>
        <begin position="104"/>
        <end position="199"/>
    </location>
</feature>
<feature type="transmembrane region" description="Helical" evidence="1">
    <location>
        <begin position="79"/>
        <end position="97"/>
    </location>
</feature>